<gene>
    <name evidence="2" type="ORF">PPRIM_AZ9-3.1.T1280163</name>
</gene>
<feature type="coiled-coil region" evidence="1">
    <location>
        <begin position="25"/>
        <end position="52"/>
    </location>
</feature>
<dbReference type="AlphaFoldDB" id="A0A8S1PSA9"/>
<dbReference type="PANTHER" id="PTHR36649">
    <property type="entry name" value="UBIQUITIN-LIKE DOMAIN-CONTAINING PROTEIN"/>
    <property type="match status" value="1"/>
</dbReference>
<comment type="caution">
    <text evidence="2">The sequence shown here is derived from an EMBL/GenBank/DDBJ whole genome shotgun (WGS) entry which is preliminary data.</text>
</comment>
<organism evidence="2 3">
    <name type="scientific">Paramecium primaurelia</name>
    <dbReference type="NCBI Taxonomy" id="5886"/>
    <lineage>
        <taxon>Eukaryota</taxon>
        <taxon>Sar</taxon>
        <taxon>Alveolata</taxon>
        <taxon>Ciliophora</taxon>
        <taxon>Intramacronucleata</taxon>
        <taxon>Oligohymenophorea</taxon>
        <taxon>Peniculida</taxon>
        <taxon>Parameciidae</taxon>
        <taxon>Paramecium</taxon>
    </lineage>
</organism>
<evidence type="ECO:0000313" key="3">
    <source>
        <dbReference type="Proteomes" id="UP000688137"/>
    </source>
</evidence>
<evidence type="ECO:0000313" key="2">
    <source>
        <dbReference type="EMBL" id="CAD8105892.1"/>
    </source>
</evidence>
<name>A0A8S1PSA9_PARPR</name>
<keyword evidence="1" id="KW-0175">Coiled coil</keyword>
<proteinExistence type="predicted"/>
<protein>
    <submittedName>
        <fullName evidence="2">Uncharacterized protein</fullName>
    </submittedName>
</protein>
<dbReference type="EMBL" id="CAJJDM010000131">
    <property type="protein sequence ID" value="CAD8105892.1"/>
    <property type="molecule type" value="Genomic_DNA"/>
</dbReference>
<dbReference type="PANTHER" id="PTHR36649:SF28">
    <property type="entry name" value="UBIQUITIN-LIKE DOMAIN-CONTAINING PROTEIN"/>
    <property type="match status" value="1"/>
</dbReference>
<reference evidence="2" key="1">
    <citation type="submission" date="2021-01" db="EMBL/GenBank/DDBJ databases">
        <authorList>
            <consortium name="Genoscope - CEA"/>
            <person name="William W."/>
        </authorList>
    </citation>
    <scope>NUCLEOTIDE SEQUENCE</scope>
</reference>
<sequence length="424" mass="49994">MNQYSAKQHLQSIIKQTQIQEQILTQSTQKQIEMLNQEIYQLDNNNNLTNNQIQYYKNQYQQQLIQKLKDLGQAKSIPKIKQNNEANILIYVLQESLLRDQNRELLITSKQYSFGFDSIIGAYGSDQSCLKVRYKNLDFDKIMNDNLLLEEHLLEFQQKLSISLNISIDQIEILGVSKERFEISFQIIRSNHEEIQQQINYSPNAQKFLNEYCHGQIEHVAYFDKARAVVGDLEKGCSGVALSFEDFNPQFNMCWDNFHEKEQRGPPYHRYDYYFPRGCYGLGLKIKNYKNDDWIKMDGNVNEWRILYHGTKNCAVNSNIENNQVSGSRQVYAADQCMDEFGNEVRVGTGIYFSDQYTVCIEDGFAEYIQLGNKWFALIFMSRVNPKKIRQSERMKKKNYFVVNNSEDVRQYRILFHQKKDINN</sequence>
<accession>A0A8S1PSA9</accession>
<dbReference type="Proteomes" id="UP000688137">
    <property type="component" value="Unassembled WGS sequence"/>
</dbReference>
<evidence type="ECO:0000256" key="1">
    <source>
        <dbReference type="SAM" id="Coils"/>
    </source>
</evidence>
<keyword evidence="3" id="KW-1185">Reference proteome</keyword>